<name>A0ABW7K2T4_9NOCA</name>
<dbReference type="SUPFAM" id="SSF53850">
    <property type="entry name" value="Periplasmic binding protein-like II"/>
    <property type="match status" value="1"/>
</dbReference>
<keyword evidence="1" id="KW-0732">Signal</keyword>
<evidence type="ECO:0000313" key="4">
    <source>
        <dbReference type="EMBL" id="MFH5241743.1"/>
    </source>
</evidence>
<protein>
    <submittedName>
        <fullName evidence="3">ABC transporter substrate-binding protein</fullName>
    </submittedName>
</protein>
<evidence type="ECO:0000256" key="1">
    <source>
        <dbReference type="ARBA" id="ARBA00022729"/>
    </source>
</evidence>
<evidence type="ECO:0000313" key="3">
    <source>
        <dbReference type="EMBL" id="MFH5229334.1"/>
    </source>
</evidence>
<dbReference type="EMBL" id="JBIMSN010000052">
    <property type="protein sequence ID" value="MFH5229334.1"/>
    <property type="molecule type" value="Genomic_DNA"/>
</dbReference>
<dbReference type="PANTHER" id="PTHR35936">
    <property type="entry name" value="MEMBRANE-BOUND LYTIC MUREIN TRANSGLYCOSYLASE F"/>
    <property type="match status" value="1"/>
</dbReference>
<proteinExistence type="predicted"/>
<feature type="domain" description="Solute-binding protein family 3/N-terminal" evidence="2">
    <location>
        <begin position="6"/>
        <end position="233"/>
    </location>
</feature>
<dbReference type="PANTHER" id="PTHR35936:SF17">
    <property type="entry name" value="ARGININE-BINDING EXTRACELLULAR PROTEIN ARTP"/>
    <property type="match status" value="1"/>
</dbReference>
<dbReference type="InterPro" id="IPR001638">
    <property type="entry name" value="Solute-binding_3/MltF_N"/>
</dbReference>
<comment type="caution">
    <text evidence="3">The sequence shown here is derived from an EMBL/GenBank/DDBJ whole genome shotgun (WGS) entry which is preliminary data.</text>
</comment>
<gene>
    <name evidence="4" type="ORF">ACHIPV_07555</name>
    <name evidence="3" type="ORF">ACHIRB_12240</name>
</gene>
<organism evidence="3 6">
    <name type="scientific">Antrihabitans spumae</name>
    <dbReference type="NCBI Taxonomy" id="3373370"/>
    <lineage>
        <taxon>Bacteria</taxon>
        <taxon>Bacillati</taxon>
        <taxon>Actinomycetota</taxon>
        <taxon>Actinomycetes</taxon>
        <taxon>Mycobacteriales</taxon>
        <taxon>Nocardiaceae</taxon>
        <taxon>Antrihabitans</taxon>
    </lineage>
</organism>
<dbReference type="Pfam" id="PF00497">
    <property type="entry name" value="SBP_bac_3"/>
    <property type="match status" value="1"/>
</dbReference>
<dbReference type="Proteomes" id="UP001609176">
    <property type="component" value="Unassembled WGS sequence"/>
</dbReference>
<dbReference type="CDD" id="cd13530">
    <property type="entry name" value="PBP2_peptides_like"/>
    <property type="match status" value="1"/>
</dbReference>
<accession>A0ABW7K2T4</accession>
<reference evidence="5 6" key="1">
    <citation type="submission" date="2024-10" db="EMBL/GenBank/DDBJ databases">
        <authorList>
            <person name="Riesco R."/>
        </authorList>
    </citation>
    <scope>NUCLEOTIDE SEQUENCE [LARGE SCALE GENOMIC DNA]</scope>
    <source>
        <strain evidence="4 5">NCIMB 15448</strain>
        <strain evidence="3 6">NCIMB 15450</strain>
    </source>
</reference>
<evidence type="ECO:0000259" key="2">
    <source>
        <dbReference type="SMART" id="SM00062"/>
    </source>
</evidence>
<evidence type="ECO:0000313" key="6">
    <source>
        <dbReference type="Proteomes" id="UP001609219"/>
    </source>
</evidence>
<dbReference type="EMBL" id="JBIMSP010000008">
    <property type="protein sequence ID" value="MFH5241743.1"/>
    <property type="molecule type" value="Genomic_DNA"/>
</dbReference>
<evidence type="ECO:0000313" key="5">
    <source>
        <dbReference type="Proteomes" id="UP001609176"/>
    </source>
</evidence>
<dbReference type="Proteomes" id="UP001609219">
    <property type="component" value="Unassembled WGS sequence"/>
</dbReference>
<dbReference type="SMART" id="SM00062">
    <property type="entry name" value="PBPb"/>
    <property type="match status" value="1"/>
</dbReference>
<keyword evidence="6" id="KW-1185">Reference proteome</keyword>
<dbReference type="RefSeq" id="WP_395123990.1">
    <property type="nucleotide sequence ID" value="NZ_JBIMSN010000052.1"/>
</dbReference>
<sequence length="235" mass="25504">MAALPPLRIGAALPDPPFELYVDGTATGFDIEFTRAIARVLGRAWELVPYKGTDFNGIFAMLDDGVVDCIASGTTVTPGRREMADFCSAYFQSGQSIAVDTERLPHVRGIDDLDGLTIGVQQGNTSQPIADALVAKGRAAAVRAYDYHDIDKALDDLSSGGCDVVMKLAPVLTWLVRDRPKVEVVQRDISHEEIAIAVRKGDDRLRGLIDDAQRALAADETLARLAEQWLDPRPT</sequence>
<dbReference type="Gene3D" id="3.40.190.10">
    <property type="entry name" value="Periplasmic binding protein-like II"/>
    <property type="match status" value="2"/>
</dbReference>